<sequence>MAEVQFFEDDERIPQKLKDRIRDWYYPERCPALQFQQYGPINSFLHYVFGEDYIVKPQALIRHQLGAERNEEEEDLQYADRSFDSMGVAVGITKEDSKCYPDFSVCEYSREDPDVVRLIVEVASVGHQRAEPSENQRVQLLGQVEHYLDELGEHGARWDTKVVGIGIFGHHCLFITRTFSAAKNQVVQRKSKWYTIYDAKFERMIRSVMGLPYPIN</sequence>
<organism evidence="1 2">
    <name type="scientific">Fistulina hepatica ATCC 64428</name>
    <dbReference type="NCBI Taxonomy" id="1128425"/>
    <lineage>
        <taxon>Eukaryota</taxon>
        <taxon>Fungi</taxon>
        <taxon>Dikarya</taxon>
        <taxon>Basidiomycota</taxon>
        <taxon>Agaricomycotina</taxon>
        <taxon>Agaricomycetes</taxon>
        <taxon>Agaricomycetidae</taxon>
        <taxon>Agaricales</taxon>
        <taxon>Fistulinaceae</taxon>
        <taxon>Fistulina</taxon>
    </lineage>
</organism>
<keyword evidence="2" id="KW-1185">Reference proteome</keyword>
<proteinExistence type="predicted"/>
<evidence type="ECO:0008006" key="3">
    <source>
        <dbReference type="Google" id="ProtNLM"/>
    </source>
</evidence>
<accession>A0A0D7AG50</accession>
<dbReference type="EMBL" id="KN881806">
    <property type="protein sequence ID" value="KIY48851.1"/>
    <property type="molecule type" value="Genomic_DNA"/>
</dbReference>
<reference evidence="1 2" key="1">
    <citation type="journal article" date="2015" name="Fungal Genet. Biol.">
        <title>Evolution of novel wood decay mechanisms in Agaricales revealed by the genome sequences of Fistulina hepatica and Cylindrobasidium torrendii.</title>
        <authorList>
            <person name="Floudas D."/>
            <person name="Held B.W."/>
            <person name="Riley R."/>
            <person name="Nagy L.G."/>
            <person name="Koehler G."/>
            <person name="Ransdell A.S."/>
            <person name="Younus H."/>
            <person name="Chow J."/>
            <person name="Chiniquy J."/>
            <person name="Lipzen A."/>
            <person name="Tritt A."/>
            <person name="Sun H."/>
            <person name="Haridas S."/>
            <person name="LaButti K."/>
            <person name="Ohm R.A."/>
            <person name="Kues U."/>
            <person name="Blanchette R.A."/>
            <person name="Grigoriev I.V."/>
            <person name="Minto R.E."/>
            <person name="Hibbett D.S."/>
        </authorList>
    </citation>
    <scope>NUCLEOTIDE SEQUENCE [LARGE SCALE GENOMIC DNA]</scope>
    <source>
        <strain evidence="1 2">ATCC 64428</strain>
    </source>
</reference>
<name>A0A0D7AG50_9AGAR</name>
<dbReference type="Proteomes" id="UP000054144">
    <property type="component" value="Unassembled WGS sequence"/>
</dbReference>
<dbReference type="OrthoDB" id="2755432at2759"/>
<evidence type="ECO:0000313" key="2">
    <source>
        <dbReference type="Proteomes" id="UP000054144"/>
    </source>
</evidence>
<evidence type="ECO:0000313" key="1">
    <source>
        <dbReference type="EMBL" id="KIY48851.1"/>
    </source>
</evidence>
<gene>
    <name evidence="1" type="ORF">FISHEDRAFT_58660</name>
</gene>
<dbReference type="AlphaFoldDB" id="A0A0D7AG50"/>
<protein>
    <recommendedName>
        <fullName evidence="3">Fungal-type protein kinase domain-containing protein</fullName>
    </recommendedName>
</protein>